<dbReference type="Proteomes" id="UP000019484">
    <property type="component" value="Unassembled WGS sequence"/>
</dbReference>
<sequence>MPALTIHRTEPTTRTAGPTMATTNRLRRRAGDQAVQEAPGLRRANSRTDRPSRACITNSRLRR</sequence>
<dbReference type="RefSeq" id="XP_007726552.1">
    <property type="nucleotide sequence ID" value="XM_007728362.1"/>
</dbReference>
<dbReference type="GeneID" id="19162351"/>
<dbReference type="EMBL" id="AMWN01000006">
    <property type="protein sequence ID" value="EXJ83866.1"/>
    <property type="molecule type" value="Genomic_DNA"/>
</dbReference>
<protein>
    <submittedName>
        <fullName evidence="2">Uncharacterized protein</fullName>
    </submittedName>
</protein>
<name>W9Y3U9_9EURO</name>
<dbReference type="HOGENOM" id="CLU_2885563_0_0_1"/>
<evidence type="ECO:0000313" key="2">
    <source>
        <dbReference type="EMBL" id="EXJ83866.1"/>
    </source>
</evidence>
<organism evidence="2 3">
    <name type="scientific">Capronia coronata CBS 617.96</name>
    <dbReference type="NCBI Taxonomy" id="1182541"/>
    <lineage>
        <taxon>Eukaryota</taxon>
        <taxon>Fungi</taxon>
        <taxon>Dikarya</taxon>
        <taxon>Ascomycota</taxon>
        <taxon>Pezizomycotina</taxon>
        <taxon>Eurotiomycetes</taxon>
        <taxon>Chaetothyriomycetidae</taxon>
        <taxon>Chaetothyriales</taxon>
        <taxon>Herpotrichiellaceae</taxon>
        <taxon>Capronia</taxon>
    </lineage>
</organism>
<evidence type="ECO:0000313" key="3">
    <source>
        <dbReference type="Proteomes" id="UP000019484"/>
    </source>
</evidence>
<feature type="region of interest" description="Disordered" evidence="1">
    <location>
        <begin position="1"/>
        <end position="63"/>
    </location>
</feature>
<dbReference type="AlphaFoldDB" id="W9Y3U9"/>
<gene>
    <name evidence="2" type="ORF">A1O1_07494</name>
</gene>
<comment type="caution">
    <text evidence="2">The sequence shown here is derived from an EMBL/GenBank/DDBJ whole genome shotgun (WGS) entry which is preliminary data.</text>
</comment>
<proteinExistence type="predicted"/>
<evidence type="ECO:0000256" key="1">
    <source>
        <dbReference type="SAM" id="MobiDB-lite"/>
    </source>
</evidence>
<accession>W9Y3U9</accession>
<feature type="compositionally biased region" description="Low complexity" evidence="1">
    <location>
        <begin position="12"/>
        <end position="23"/>
    </location>
</feature>
<keyword evidence="3" id="KW-1185">Reference proteome</keyword>
<reference evidence="2 3" key="1">
    <citation type="submission" date="2013-03" db="EMBL/GenBank/DDBJ databases">
        <title>The Genome Sequence of Capronia coronata CBS 617.96.</title>
        <authorList>
            <consortium name="The Broad Institute Genomics Platform"/>
            <person name="Cuomo C."/>
            <person name="de Hoog S."/>
            <person name="Gorbushina A."/>
            <person name="Walker B."/>
            <person name="Young S.K."/>
            <person name="Zeng Q."/>
            <person name="Gargeya S."/>
            <person name="Fitzgerald M."/>
            <person name="Haas B."/>
            <person name="Abouelleil A."/>
            <person name="Allen A.W."/>
            <person name="Alvarado L."/>
            <person name="Arachchi H.M."/>
            <person name="Berlin A.M."/>
            <person name="Chapman S.B."/>
            <person name="Gainer-Dewar J."/>
            <person name="Goldberg J."/>
            <person name="Griggs A."/>
            <person name="Gujja S."/>
            <person name="Hansen M."/>
            <person name="Howarth C."/>
            <person name="Imamovic A."/>
            <person name="Ireland A."/>
            <person name="Larimer J."/>
            <person name="McCowan C."/>
            <person name="Murphy C."/>
            <person name="Pearson M."/>
            <person name="Poon T.W."/>
            <person name="Priest M."/>
            <person name="Roberts A."/>
            <person name="Saif S."/>
            <person name="Shea T."/>
            <person name="Sisk P."/>
            <person name="Sykes S."/>
            <person name="Wortman J."/>
            <person name="Nusbaum C."/>
            <person name="Birren B."/>
        </authorList>
    </citation>
    <scope>NUCLEOTIDE SEQUENCE [LARGE SCALE GENOMIC DNA]</scope>
    <source>
        <strain evidence="2 3">CBS 617.96</strain>
    </source>
</reference>